<dbReference type="NCBIfam" id="TIGR03160">
    <property type="entry name" value="cobT_DBIPRT"/>
    <property type="match status" value="1"/>
</dbReference>
<evidence type="ECO:0000256" key="4">
    <source>
        <dbReference type="ARBA" id="ARBA00015486"/>
    </source>
</evidence>
<comment type="pathway">
    <text evidence="1 10">Nucleoside biosynthesis; alpha-ribazole biosynthesis; alpha-ribazole from 5,6-dimethylbenzimidazole: step 1/2.</text>
</comment>
<dbReference type="EMBL" id="JAMZEJ010000006">
    <property type="protein sequence ID" value="MCQ8241281.1"/>
    <property type="molecule type" value="Genomic_DNA"/>
</dbReference>
<keyword evidence="7 10" id="KW-0808">Transferase</keyword>
<dbReference type="RefSeq" id="WP_422920238.1">
    <property type="nucleotide sequence ID" value="NZ_JAMZEJ010000006.1"/>
</dbReference>
<dbReference type="CDD" id="cd02439">
    <property type="entry name" value="DMB-PRT_CobT"/>
    <property type="match status" value="1"/>
</dbReference>
<dbReference type="Proteomes" id="UP001524547">
    <property type="component" value="Unassembled WGS sequence"/>
</dbReference>
<dbReference type="InterPro" id="IPR023195">
    <property type="entry name" value="Nict_dMeBzImd_PRibTrfase_N"/>
</dbReference>
<evidence type="ECO:0000256" key="5">
    <source>
        <dbReference type="ARBA" id="ARBA00022573"/>
    </source>
</evidence>
<sequence length="339" mass="34863">MDSLRAVRACCAELPRGDDASAAAAAARQDGLTKPRGSLGRLEELVAWLARWQGRERPRLELVGVLVFAGNHGVAARGVSPFPAAVTAQMVANFAAGGAAINQIARVAGATLRVVTLRDLEPTADLSRGPAMLEHELLDAIRLGADAVNPELDLLCLGEMGIANTTSAAALAAATFGGTGADWAGRGTGLDDRGVRHKAAVIDEALARHGDALGDPLEALRRVGGLELAAMFGACLAARLHGVPVLLDGFVCTASVAPLARLAPDGLAHARAAHCSAEAAHRTLLRRLDLRPLLDFDMRLGEASGAALAVPLLRAACACHDGMASFAEAGVSDREPAST</sequence>
<evidence type="ECO:0000313" key="12">
    <source>
        <dbReference type="Proteomes" id="UP001524547"/>
    </source>
</evidence>
<dbReference type="PANTHER" id="PTHR43463:SF1">
    <property type="entry name" value="NICOTINATE-NUCLEOTIDE--DIMETHYLBENZIMIDAZOLE PHOSPHORIBOSYLTRANSFERASE"/>
    <property type="match status" value="1"/>
</dbReference>
<comment type="caution">
    <text evidence="11">The sequence shown here is derived from an EMBL/GenBank/DDBJ whole genome shotgun (WGS) entry which is preliminary data.</text>
</comment>
<evidence type="ECO:0000256" key="3">
    <source>
        <dbReference type="ARBA" id="ARBA00011991"/>
    </source>
</evidence>
<evidence type="ECO:0000256" key="6">
    <source>
        <dbReference type="ARBA" id="ARBA00022676"/>
    </source>
</evidence>
<keyword evidence="12" id="KW-1185">Reference proteome</keyword>
<dbReference type="SUPFAM" id="SSF52733">
    <property type="entry name" value="Nicotinate mononucleotide:5,6-dimethylbenzimidazole phosphoribosyltransferase (CobT)"/>
    <property type="match status" value="1"/>
</dbReference>
<dbReference type="PANTHER" id="PTHR43463">
    <property type="entry name" value="NICOTINATE-NUCLEOTIDE--DIMETHYLBENZIMIDAZOLE PHOSPHORIBOSYLTRANSFERASE"/>
    <property type="match status" value="1"/>
</dbReference>
<evidence type="ECO:0000256" key="1">
    <source>
        <dbReference type="ARBA" id="ARBA00005049"/>
    </source>
</evidence>
<dbReference type="GO" id="GO:0008939">
    <property type="term" value="F:nicotinate-nucleotide-dimethylbenzimidazole phosphoribosyltransferase activity"/>
    <property type="evidence" value="ECO:0007669"/>
    <property type="project" value="UniProtKB-EC"/>
</dbReference>
<reference evidence="11 12" key="1">
    <citation type="submission" date="2022-06" db="EMBL/GenBank/DDBJ databases">
        <title>Rhizosaccharibacter gen. nov. sp. nov. KSS12, endophytic bacteria isolated from sugarcane.</title>
        <authorList>
            <person name="Pitiwittayakul N."/>
        </authorList>
    </citation>
    <scope>NUCLEOTIDE SEQUENCE [LARGE SCALE GENOMIC DNA]</scope>
    <source>
        <strain evidence="11 12">KSS12</strain>
    </source>
</reference>
<keyword evidence="6 10" id="KW-0328">Glycosyltransferase</keyword>
<dbReference type="HAMAP" id="MF_00230">
    <property type="entry name" value="CobT"/>
    <property type="match status" value="1"/>
</dbReference>
<evidence type="ECO:0000256" key="7">
    <source>
        <dbReference type="ARBA" id="ARBA00022679"/>
    </source>
</evidence>
<evidence type="ECO:0000256" key="2">
    <source>
        <dbReference type="ARBA" id="ARBA00007110"/>
    </source>
</evidence>
<comment type="catalytic activity">
    <reaction evidence="9 10">
        <text>5,6-dimethylbenzimidazole + nicotinate beta-D-ribonucleotide = alpha-ribazole 5'-phosphate + nicotinate + H(+)</text>
        <dbReference type="Rhea" id="RHEA:11196"/>
        <dbReference type="ChEBI" id="CHEBI:15378"/>
        <dbReference type="ChEBI" id="CHEBI:15890"/>
        <dbReference type="ChEBI" id="CHEBI:32544"/>
        <dbReference type="ChEBI" id="CHEBI:57502"/>
        <dbReference type="ChEBI" id="CHEBI:57918"/>
        <dbReference type="EC" id="2.4.2.21"/>
    </reaction>
</comment>
<comment type="similarity">
    <text evidence="2 10">Belongs to the CobT family.</text>
</comment>
<dbReference type="InterPro" id="IPR036087">
    <property type="entry name" value="Nict_dMeBzImd_PRibTrfase_sf"/>
</dbReference>
<name>A0ABT1VY87_9PROT</name>
<feature type="active site" description="Proton acceptor" evidence="10">
    <location>
        <position position="302"/>
    </location>
</feature>
<dbReference type="NCBIfam" id="NF000996">
    <property type="entry name" value="PRK00105.1"/>
    <property type="match status" value="1"/>
</dbReference>
<dbReference type="InterPro" id="IPR003200">
    <property type="entry name" value="Nict_dMeBzImd_PRibTrfase"/>
</dbReference>
<gene>
    <name evidence="10 11" type="primary">cobT</name>
    <name evidence="11" type="ORF">NFI88_10570</name>
</gene>
<comment type="function">
    <text evidence="10">Catalyzes the synthesis of alpha-ribazole-5'-phosphate from nicotinate mononucleotide (NAMN) and 5,6-dimethylbenzimidazole (DMB).</text>
</comment>
<dbReference type="EC" id="2.4.2.21" evidence="3 10"/>
<evidence type="ECO:0000256" key="10">
    <source>
        <dbReference type="HAMAP-Rule" id="MF_00230"/>
    </source>
</evidence>
<evidence type="ECO:0000256" key="8">
    <source>
        <dbReference type="ARBA" id="ARBA00030686"/>
    </source>
</evidence>
<dbReference type="InterPro" id="IPR017846">
    <property type="entry name" value="Nict_dMeBzImd_PRibTrfase_bact"/>
</dbReference>
<organism evidence="11 12">
    <name type="scientific">Rhizosaccharibacter radicis</name>
    <dbReference type="NCBI Taxonomy" id="2782605"/>
    <lineage>
        <taxon>Bacteria</taxon>
        <taxon>Pseudomonadati</taxon>
        <taxon>Pseudomonadota</taxon>
        <taxon>Alphaproteobacteria</taxon>
        <taxon>Acetobacterales</taxon>
        <taxon>Acetobacteraceae</taxon>
        <taxon>Rhizosaccharibacter</taxon>
    </lineage>
</organism>
<protein>
    <recommendedName>
        <fullName evidence="4 10">Nicotinate-nucleotide--dimethylbenzimidazole phosphoribosyltransferase</fullName>
        <shortName evidence="10">NN:DBI PRT</shortName>
        <ecNumber evidence="3 10">2.4.2.21</ecNumber>
    </recommendedName>
    <alternativeName>
        <fullName evidence="8 10">N(1)-alpha-phosphoribosyltransferase</fullName>
    </alternativeName>
</protein>
<dbReference type="Pfam" id="PF02277">
    <property type="entry name" value="DBI_PRT"/>
    <property type="match status" value="1"/>
</dbReference>
<accession>A0ABT1VY87</accession>
<dbReference type="Gene3D" id="1.10.1610.10">
    <property type="match status" value="1"/>
</dbReference>
<dbReference type="Gene3D" id="3.40.50.10210">
    <property type="match status" value="1"/>
</dbReference>
<evidence type="ECO:0000256" key="9">
    <source>
        <dbReference type="ARBA" id="ARBA00047340"/>
    </source>
</evidence>
<keyword evidence="5 10" id="KW-0169">Cobalamin biosynthesis</keyword>
<evidence type="ECO:0000313" key="11">
    <source>
        <dbReference type="EMBL" id="MCQ8241281.1"/>
    </source>
</evidence>
<proteinExistence type="inferred from homology"/>